<feature type="transmembrane region" description="Helical" evidence="8">
    <location>
        <begin position="20"/>
        <end position="42"/>
    </location>
</feature>
<dbReference type="PANTHER" id="PTHR43395:SF10">
    <property type="entry name" value="CHEMOTAXIS PROTEIN CHEA"/>
    <property type="match status" value="1"/>
</dbReference>
<keyword evidence="12" id="KW-1185">Reference proteome</keyword>
<evidence type="ECO:0000256" key="8">
    <source>
        <dbReference type="SAM" id="Phobius"/>
    </source>
</evidence>
<dbReference type="PROSITE" id="PS50885">
    <property type="entry name" value="HAMP"/>
    <property type="match status" value="1"/>
</dbReference>
<keyword evidence="8" id="KW-0472">Membrane</keyword>
<dbReference type="EMBL" id="CP139487">
    <property type="protein sequence ID" value="WPU66776.1"/>
    <property type="molecule type" value="Genomic_DNA"/>
</dbReference>
<dbReference type="EC" id="2.7.13.3" evidence="3"/>
<dbReference type="GO" id="GO:0016020">
    <property type="term" value="C:membrane"/>
    <property type="evidence" value="ECO:0007669"/>
    <property type="project" value="UniProtKB-SubCell"/>
</dbReference>
<dbReference type="FunFam" id="3.30.565.10:FF:000016">
    <property type="entry name" value="Chemotaxis protein CheA, putative"/>
    <property type="match status" value="1"/>
</dbReference>
<dbReference type="KEGG" id="psti:SOO65_08450"/>
<dbReference type="GO" id="GO:0007165">
    <property type="term" value="P:signal transduction"/>
    <property type="evidence" value="ECO:0007669"/>
    <property type="project" value="InterPro"/>
</dbReference>
<dbReference type="GO" id="GO:0005524">
    <property type="term" value="F:ATP binding"/>
    <property type="evidence" value="ECO:0007669"/>
    <property type="project" value="UniProtKB-KW"/>
</dbReference>
<keyword evidence="6" id="KW-0418">Kinase</keyword>
<evidence type="ECO:0000256" key="5">
    <source>
        <dbReference type="ARBA" id="ARBA00022679"/>
    </source>
</evidence>
<dbReference type="CDD" id="cd06225">
    <property type="entry name" value="HAMP"/>
    <property type="match status" value="1"/>
</dbReference>
<dbReference type="InterPro" id="IPR005467">
    <property type="entry name" value="His_kinase_dom"/>
</dbReference>
<dbReference type="Gene3D" id="3.30.565.10">
    <property type="entry name" value="Histidine kinase-like ATPase, C-terminal domain"/>
    <property type="match status" value="1"/>
</dbReference>
<dbReference type="PANTHER" id="PTHR43395">
    <property type="entry name" value="SENSOR HISTIDINE KINASE CHEA"/>
    <property type="match status" value="1"/>
</dbReference>
<dbReference type="InterPro" id="IPR004358">
    <property type="entry name" value="Sig_transdc_His_kin-like_C"/>
</dbReference>
<dbReference type="GO" id="GO:0004673">
    <property type="term" value="F:protein histidine kinase activity"/>
    <property type="evidence" value="ECO:0007669"/>
    <property type="project" value="UniProtKB-EC"/>
</dbReference>
<dbReference type="Proteomes" id="UP001324634">
    <property type="component" value="Chromosome"/>
</dbReference>
<organism evidence="11 12">
    <name type="scientific">Peredibacter starrii</name>
    <dbReference type="NCBI Taxonomy" id="28202"/>
    <lineage>
        <taxon>Bacteria</taxon>
        <taxon>Pseudomonadati</taxon>
        <taxon>Bdellovibrionota</taxon>
        <taxon>Bacteriovoracia</taxon>
        <taxon>Bacteriovoracales</taxon>
        <taxon>Bacteriovoracaceae</taxon>
        <taxon>Peredibacter</taxon>
    </lineage>
</organism>
<evidence type="ECO:0000256" key="6">
    <source>
        <dbReference type="ARBA" id="ARBA00022777"/>
    </source>
</evidence>
<dbReference type="InterPro" id="IPR003660">
    <property type="entry name" value="HAMP_dom"/>
</dbReference>
<keyword evidence="11" id="KW-0067">ATP-binding</keyword>
<dbReference type="PROSITE" id="PS50109">
    <property type="entry name" value="HIS_KIN"/>
    <property type="match status" value="1"/>
</dbReference>
<evidence type="ECO:0000256" key="7">
    <source>
        <dbReference type="SAM" id="Coils"/>
    </source>
</evidence>
<dbReference type="Pfam" id="PF02518">
    <property type="entry name" value="HATPase_c"/>
    <property type="match status" value="1"/>
</dbReference>
<dbReference type="SUPFAM" id="SSF158472">
    <property type="entry name" value="HAMP domain-like"/>
    <property type="match status" value="1"/>
</dbReference>
<evidence type="ECO:0000313" key="11">
    <source>
        <dbReference type="EMBL" id="WPU66776.1"/>
    </source>
</evidence>
<evidence type="ECO:0000256" key="3">
    <source>
        <dbReference type="ARBA" id="ARBA00012438"/>
    </source>
</evidence>
<dbReference type="InterPro" id="IPR036890">
    <property type="entry name" value="HATPase_C_sf"/>
</dbReference>
<proteinExistence type="predicted"/>
<feature type="transmembrane region" description="Helical" evidence="8">
    <location>
        <begin position="264"/>
        <end position="287"/>
    </location>
</feature>
<dbReference type="AlphaFoldDB" id="A0AAX4HU85"/>
<evidence type="ECO:0000259" key="9">
    <source>
        <dbReference type="PROSITE" id="PS50109"/>
    </source>
</evidence>
<reference evidence="11 12" key="1">
    <citation type="submission" date="2023-11" db="EMBL/GenBank/DDBJ databases">
        <title>Peredibacter starrii A3.12.</title>
        <authorList>
            <person name="Mitchell R.J."/>
        </authorList>
    </citation>
    <scope>NUCLEOTIDE SEQUENCE [LARGE SCALE GENOMIC DNA]</scope>
    <source>
        <strain evidence="11 12">A3.12</strain>
    </source>
</reference>
<dbReference type="PRINTS" id="PR00344">
    <property type="entry name" value="BCTRLSENSOR"/>
</dbReference>
<dbReference type="Pfam" id="PF00672">
    <property type="entry name" value="HAMP"/>
    <property type="match status" value="1"/>
</dbReference>
<keyword evidence="11" id="KW-0547">Nucleotide-binding</keyword>
<sequence>MGENLQATKMKGIGLKAKTLLGLSALLLVAIAGILIFTNLLLINDKKAYVFENVLSNAEKVRNLINENISNSLFQAESLAMLSQNENQNLKELMDRQELVDGLYFSFTGDSNRKTLMKSTFPRNSESYFDFVSNWIEDAKPTNVLGVSVKKIPSKNTFELNYRDDQKHLGLLINMDNVWTQISNDSVFSYTVVDKNRKPLWTSGENLNDFPYEELIQASGASTSKEVTINEGKYLVAVSSLPKLGIYVISYISTAKAYAVVGDLSVKTISFGLVLLGVSLILGLWFAKRLTGPIEALMEGANFVAEGNFDHEVEVRTHDELAVLGGRFNFMSGKIKDLLGEKEIIIDELKEANIKIEDYFKNLEKKVEERTRELKSANDFIQAMIDSLDQGLFVFGPDLKCSPVYTKACENLFRKSPAGLTYNEVLDVPADQNARIEKWANIMFSEKLPFESAATLGVNEKVYGESIESDDYSMLKLHYHPMRDEEEKISNVVVVATDKTDEMRAIEETRKKERYVEMIFKILATKKQFIEFIGEVDSYVKSLDEVIEAPQPSYDHAMLIYHSFNGGFGMYAVDALVTEARKCEQTVVDMKKKGVLDHQLLIDQKNAFKESYHRFKQETFDTLGFNSNTVEIDQAILLYINDLVQQTDNRELKHVFNEKIMKVPVEEFFVPYKKLLESLGPKLGKEFAPLVVHNGDLRVDPDSYREFFSLLVHLFRNCADHGIEAPHVREERNKTMEGNIQVHVGVEGEGSRLKLVVEDDGNGIDPARVRKKLQENNPDKSYTDETDQDIIYHIFDQDFSTAEQVTTISGRGVGMSAIKDIVDRMNGQIKLESEVGKGTKFIFDLPISY</sequence>
<name>A0AAX4HU85_9BACT</name>
<keyword evidence="7" id="KW-0175">Coiled coil</keyword>
<accession>A0AAX4HU85</accession>
<keyword evidence="8" id="KW-1133">Transmembrane helix</keyword>
<dbReference type="Gene3D" id="6.10.340.10">
    <property type="match status" value="1"/>
</dbReference>
<dbReference type="InterPro" id="IPR003594">
    <property type="entry name" value="HATPase_dom"/>
</dbReference>
<evidence type="ECO:0000259" key="10">
    <source>
        <dbReference type="PROSITE" id="PS50885"/>
    </source>
</evidence>
<evidence type="ECO:0000256" key="1">
    <source>
        <dbReference type="ARBA" id="ARBA00000085"/>
    </source>
</evidence>
<feature type="domain" description="HAMP" evidence="10">
    <location>
        <begin position="288"/>
        <end position="340"/>
    </location>
</feature>
<feature type="coiled-coil region" evidence="7">
    <location>
        <begin position="335"/>
        <end position="369"/>
    </location>
</feature>
<comment type="catalytic activity">
    <reaction evidence="1">
        <text>ATP + protein L-histidine = ADP + protein N-phospho-L-histidine.</text>
        <dbReference type="EC" id="2.7.13.3"/>
    </reaction>
</comment>
<feature type="domain" description="Histidine kinase" evidence="9">
    <location>
        <begin position="711"/>
        <end position="849"/>
    </location>
</feature>
<dbReference type="SUPFAM" id="SSF55874">
    <property type="entry name" value="ATPase domain of HSP90 chaperone/DNA topoisomerase II/histidine kinase"/>
    <property type="match status" value="1"/>
</dbReference>
<keyword evidence="8" id="KW-0812">Transmembrane</keyword>
<keyword evidence="5" id="KW-0808">Transferase</keyword>
<dbReference type="SMART" id="SM00387">
    <property type="entry name" value="HATPase_c"/>
    <property type="match status" value="1"/>
</dbReference>
<keyword evidence="4" id="KW-0597">Phosphoprotein</keyword>
<dbReference type="Gene3D" id="3.30.450.20">
    <property type="entry name" value="PAS domain"/>
    <property type="match status" value="1"/>
</dbReference>
<evidence type="ECO:0000256" key="4">
    <source>
        <dbReference type="ARBA" id="ARBA00022553"/>
    </source>
</evidence>
<protein>
    <recommendedName>
        <fullName evidence="3">histidine kinase</fullName>
        <ecNumber evidence="3">2.7.13.3</ecNumber>
    </recommendedName>
</protein>
<comment type="subcellular location">
    <subcellularLocation>
        <location evidence="2">Membrane</location>
    </subcellularLocation>
</comment>
<dbReference type="SMART" id="SM00304">
    <property type="entry name" value="HAMP"/>
    <property type="match status" value="1"/>
</dbReference>
<gene>
    <name evidence="11" type="ORF">SOO65_08450</name>
</gene>
<evidence type="ECO:0000313" key="12">
    <source>
        <dbReference type="Proteomes" id="UP001324634"/>
    </source>
</evidence>
<evidence type="ECO:0000256" key="2">
    <source>
        <dbReference type="ARBA" id="ARBA00004370"/>
    </source>
</evidence>
<dbReference type="InterPro" id="IPR051315">
    <property type="entry name" value="Bact_Chemotaxis_CheA"/>
</dbReference>
<dbReference type="RefSeq" id="WP_321399321.1">
    <property type="nucleotide sequence ID" value="NZ_CP139487.1"/>
</dbReference>